<accession>A0A328ATY9</accession>
<dbReference type="EMBL" id="QFYR01000001">
    <property type="protein sequence ID" value="RAK58077.1"/>
    <property type="molecule type" value="Genomic_DNA"/>
</dbReference>
<proteinExistence type="predicted"/>
<sequence>MSHEASNVWRGVLLGAAAGLAASWAMEQYQAAASKAAEAAGQDLGGGDGDPATVQAADRAVRRVTGEGLADAQKSSAGEAVHYAFGAFLGAVYGALAEVAPAVRSGFGSIYGLVVALVADEGAVPRLRLGPGPSETPAKLQAYALSSHVAFGVSLEAARRVLSLVFGPGR</sequence>
<comment type="caution">
    <text evidence="1">The sequence shown here is derived from an EMBL/GenBank/DDBJ whole genome shotgun (WGS) entry which is preliminary data.</text>
</comment>
<dbReference type="AlphaFoldDB" id="A0A328ATY9"/>
<evidence type="ECO:0000313" key="2">
    <source>
        <dbReference type="Proteomes" id="UP000249725"/>
    </source>
</evidence>
<dbReference type="Proteomes" id="UP000249725">
    <property type="component" value="Unassembled WGS sequence"/>
</dbReference>
<protein>
    <submittedName>
        <fullName evidence="1">DUF1440 domain-containing protein</fullName>
    </submittedName>
</protein>
<dbReference type="RefSeq" id="WP_111514527.1">
    <property type="nucleotide sequence ID" value="NZ_QFYR01000001.1"/>
</dbReference>
<gene>
    <name evidence="1" type="ORF">DJ018_09265</name>
</gene>
<dbReference type="OrthoDB" id="67403at2"/>
<reference evidence="2" key="1">
    <citation type="submission" date="2018-05" db="EMBL/GenBank/DDBJ databases">
        <authorList>
            <person name="Li X."/>
        </authorList>
    </citation>
    <scope>NUCLEOTIDE SEQUENCE [LARGE SCALE GENOMIC DNA]</scope>
    <source>
        <strain evidence="2">YIM 73061</strain>
    </source>
</reference>
<organism evidence="1 2">
    <name type="scientific">Phenylobacterium deserti</name>
    <dbReference type="NCBI Taxonomy" id="1914756"/>
    <lineage>
        <taxon>Bacteria</taxon>
        <taxon>Pseudomonadati</taxon>
        <taxon>Pseudomonadota</taxon>
        <taxon>Alphaproteobacteria</taxon>
        <taxon>Caulobacterales</taxon>
        <taxon>Caulobacteraceae</taxon>
        <taxon>Phenylobacterium</taxon>
    </lineage>
</organism>
<keyword evidence="2" id="KW-1185">Reference proteome</keyword>
<evidence type="ECO:0000313" key="1">
    <source>
        <dbReference type="EMBL" id="RAK58077.1"/>
    </source>
</evidence>
<dbReference type="InterPro" id="IPR009898">
    <property type="entry name" value="DUF1440"/>
</dbReference>
<dbReference type="Pfam" id="PF07274">
    <property type="entry name" value="DUF1440"/>
    <property type="match status" value="1"/>
</dbReference>
<name>A0A328ATY9_9CAUL</name>